<dbReference type="PROSITE" id="PS51257">
    <property type="entry name" value="PROKAR_LIPOPROTEIN"/>
    <property type="match status" value="1"/>
</dbReference>
<organism evidence="2 3">
    <name type="scientific">Caulobacter segnis (strain ATCC 21756 / DSM 7131 / JCM 7823 / NBRC 15250 / LMG 17158 / TK0059)</name>
    <name type="common">Mycoplana segnis</name>
    <dbReference type="NCBI Taxonomy" id="509190"/>
    <lineage>
        <taxon>Bacteria</taxon>
        <taxon>Pseudomonadati</taxon>
        <taxon>Pseudomonadota</taxon>
        <taxon>Alphaproteobacteria</taxon>
        <taxon>Caulobacterales</taxon>
        <taxon>Caulobacteraceae</taxon>
        <taxon>Caulobacter</taxon>
    </lineage>
</organism>
<protein>
    <submittedName>
        <fullName evidence="2">Uncharacterized protein</fullName>
    </submittedName>
</protein>
<dbReference type="RefSeq" id="WP_013077724.1">
    <property type="nucleotide sequence ID" value="NC_014100.1"/>
</dbReference>
<dbReference type="AlphaFoldDB" id="D5VHS1"/>
<sequence length="259" mass="26981">MPRRPPAVIPPVALAVVLACAGQARAGETSCWFENGAVVAPAVIGVMAGDYVIDLSAPRTLLHNTKAEMEGILEPEITTSVQVAGLKASAVSVKVADLDARGAGFVTPIAGVIGMDVLAGHSVEIDFARCWLRIDRPWRPSRQVVFPVSMIEGLPTVAAGVSDGPRAFYGAFAIDTASRAMTRLSTRDANATGKLNPAARHQAPAKLRALSIGGVLAENVPATLADDLPQGISGTLGTGLWARHRLRLDAEARTLSVAP</sequence>
<dbReference type="STRING" id="509190.Cseg_0540"/>
<proteinExistence type="predicted"/>
<feature type="chain" id="PRO_5003078821" evidence="1">
    <location>
        <begin position="27"/>
        <end position="259"/>
    </location>
</feature>
<dbReference type="HOGENOM" id="CLU_1080504_0_0_5"/>
<evidence type="ECO:0000313" key="3">
    <source>
        <dbReference type="Proteomes" id="UP000002629"/>
    </source>
</evidence>
<evidence type="ECO:0000313" key="2">
    <source>
        <dbReference type="EMBL" id="ADG09052.1"/>
    </source>
</evidence>
<feature type="signal peptide" evidence="1">
    <location>
        <begin position="1"/>
        <end position="26"/>
    </location>
</feature>
<accession>D5VHS1</accession>
<dbReference type="EMBL" id="CP002008">
    <property type="protein sequence ID" value="ADG09052.1"/>
    <property type="molecule type" value="Genomic_DNA"/>
</dbReference>
<name>D5VHS1_CAUST</name>
<evidence type="ECO:0000256" key="1">
    <source>
        <dbReference type="SAM" id="SignalP"/>
    </source>
</evidence>
<dbReference type="eggNOG" id="ENOG50344V3">
    <property type="taxonomic scope" value="Bacteria"/>
</dbReference>
<keyword evidence="1" id="KW-0732">Signal</keyword>
<gene>
    <name evidence="2" type="ordered locus">Cseg_0540</name>
</gene>
<dbReference type="KEGG" id="cse:Cseg_0540"/>
<reference evidence="3" key="1">
    <citation type="journal article" date="2011" name="J. Bacteriol.">
        <title>Genome sequences of eight morphologically diverse alphaproteobacteria.</title>
        <authorList>
            <consortium name="US DOE Joint Genome Institute"/>
            <person name="Brown P.J."/>
            <person name="Kysela D.T."/>
            <person name="Buechlein A."/>
            <person name="Hemmerich C."/>
            <person name="Brun Y.V."/>
        </authorList>
    </citation>
    <scope>NUCLEOTIDE SEQUENCE [LARGE SCALE GENOMIC DNA]</scope>
    <source>
        <strain evidence="3">ATCC 21756 / DSM 7131 / JCM 7823 / NBRC 15250 / LMG 17158 / TK0059</strain>
    </source>
</reference>
<dbReference type="Proteomes" id="UP000002629">
    <property type="component" value="Chromosome"/>
</dbReference>